<dbReference type="SUPFAM" id="SSF46785">
    <property type="entry name" value="Winged helix' DNA-binding domain"/>
    <property type="match status" value="1"/>
</dbReference>
<dbReference type="EMBL" id="PFAN01000036">
    <property type="protein sequence ID" value="PIR95086.1"/>
    <property type="molecule type" value="Genomic_DNA"/>
</dbReference>
<proteinExistence type="predicted"/>
<dbReference type="PROSITE" id="PS01332">
    <property type="entry name" value="HTH_RRF2_1"/>
    <property type="match status" value="1"/>
</dbReference>
<dbReference type="InterPro" id="IPR030489">
    <property type="entry name" value="TR_Rrf2-type_CS"/>
</dbReference>
<dbReference type="InterPro" id="IPR036390">
    <property type="entry name" value="WH_DNA-bd_sf"/>
</dbReference>
<reference evidence="2" key="1">
    <citation type="submission" date="2017-09" db="EMBL/GenBank/DDBJ databases">
        <title>Depth-based differentiation of microbial function through sediment-hosted aquifers and enrichment of novel symbionts in the deep terrestrial subsurface.</title>
        <authorList>
            <person name="Probst A.J."/>
            <person name="Ladd B."/>
            <person name="Jarett J.K."/>
            <person name="Geller-Mcgrath D.E."/>
            <person name="Sieber C.M.K."/>
            <person name="Emerson J.B."/>
            <person name="Anantharaman K."/>
            <person name="Thomas B.C."/>
            <person name="Malmstrom R."/>
            <person name="Stieglmeier M."/>
            <person name="Klingl A."/>
            <person name="Woyke T."/>
            <person name="Ryan C.M."/>
            <person name="Banfield J.F."/>
        </authorList>
    </citation>
    <scope>NUCLEOTIDE SEQUENCE [LARGE SCALE GENOMIC DNA]</scope>
</reference>
<evidence type="ECO:0000313" key="2">
    <source>
        <dbReference type="Proteomes" id="UP000228614"/>
    </source>
</evidence>
<gene>
    <name evidence="1" type="ORF">COT95_00615</name>
</gene>
<dbReference type="Proteomes" id="UP000228614">
    <property type="component" value="Unassembled WGS sequence"/>
</dbReference>
<protein>
    <submittedName>
        <fullName evidence="1">Transcriptional regulator</fullName>
    </submittedName>
</protein>
<dbReference type="PROSITE" id="PS51197">
    <property type="entry name" value="HTH_RRF2_2"/>
    <property type="match status" value="1"/>
</dbReference>
<organism evidence="1 2">
    <name type="scientific">Candidatus Falkowbacteria bacterium CG10_big_fil_rev_8_21_14_0_10_37_6</name>
    <dbReference type="NCBI Taxonomy" id="1974563"/>
    <lineage>
        <taxon>Bacteria</taxon>
        <taxon>Candidatus Falkowiibacteriota</taxon>
    </lineage>
</organism>
<dbReference type="Gene3D" id="1.10.10.10">
    <property type="entry name" value="Winged helix-like DNA-binding domain superfamily/Winged helix DNA-binding domain"/>
    <property type="match status" value="1"/>
</dbReference>
<dbReference type="InterPro" id="IPR036388">
    <property type="entry name" value="WH-like_DNA-bd_sf"/>
</dbReference>
<dbReference type="NCBIfam" id="TIGR00738">
    <property type="entry name" value="rrf2_super"/>
    <property type="match status" value="1"/>
</dbReference>
<dbReference type="InterPro" id="IPR000944">
    <property type="entry name" value="Tscrpt_reg_Rrf2"/>
</dbReference>
<accession>A0A2H0V7K5</accession>
<comment type="caution">
    <text evidence="1">The sequence shown here is derived from an EMBL/GenBank/DDBJ whole genome shotgun (WGS) entry which is preliminary data.</text>
</comment>
<dbReference type="GO" id="GO:0005829">
    <property type="term" value="C:cytosol"/>
    <property type="evidence" value="ECO:0007669"/>
    <property type="project" value="TreeGrafter"/>
</dbReference>
<dbReference type="PANTHER" id="PTHR33221:SF9">
    <property type="entry name" value="RRF2 FAMILY PROTEIN"/>
    <property type="match status" value="1"/>
</dbReference>
<sequence>MFNITTKSDYGFIIMLELAKKYQKGHISLAQIANDKKLSAGYLMQIIQPLVKAGLVESKEGKGGGFALKKDPKKTSVLEILQTLEGPIRLVKCLKDDSQCCEGFNVCEAKKVWPIIVKDVQNALAQRTLFDLVKKIK</sequence>
<evidence type="ECO:0000313" key="1">
    <source>
        <dbReference type="EMBL" id="PIR95086.1"/>
    </source>
</evidence>
<dbReference type="PANTHER" id="PTHR33221">
    <property type="entry name" value="WINGED HELIX-TURN-HELIX TRANSCRIPTIONAL REGULATOR, RRF2 FAMILY"/>
    <property type="match status" value="1"/>
</dbReference>
<name>A0A2H0V7K5_9BACT</name>
<dbReference type="GO" id="GO:0003700">
    <property type="term" value="F:DNA-binding transcription factor activity"/>
    <property type="evidence" value="ECO:0007669"/>
    <property type="project" value="TreeGrafter"/>
</dbReference>
<dbReference type="Pfam" id="PF02082">
    <property type="entry name" value="Rrf2"/>
    <property type="match status" value="1"/>
</dbReference>
<dbReference type="AlphaFoldDB" id="A0A2H0V7K5"/>